<sequence>MNLALIIDDYLPESTRVGAKMFHELALEFIKRGHHVTVITPKAEQHEDLVMDSLDGVAVWRFKNGPIKDVSYLTRGVNETLLSLRAWKAVRHLIKANTFDGIVYYSPSVFWGGLVKKIKQRCLCRSYLVLRDMFPQWAIDAGMIKSGSLIEKYFRHFEMKSYTNADSIGVMSENNLTLFNKINPNLRCEILRNWAEVAPFKTRSKDYVSIRQSLDLTDKVIFFYGGNIGHAQDMANLMRLTRSMEKYEQAYFLYLGQGDEVSLINDLAKEWSLKNFTYLPSVNQSVFKSILSEVDVGLFSLAANHTAFNFPGKLLGYMVESLPILGSINAGNDLESVVNDAQAGFIHLNGEDELLFQSAVKLLEDVELRKCKGIAAFNLLNEQFSVSSAADIIEHSLEMNNENL</sequence>
<evidence type="ECO:0000313" key="1">
    <source>
        <dbReference type="EMBL" id="MEJ5044086.1"/>
    </source>
</evidence>
<dbReference type="RefSeq" id="WP_180822129.1">
    <property type="nucleotide sequence ID" value="NZ_JACAWY010000001.1"/>
</dbReference>
<name>A0ABU8PPP7_9GAMM</name>
<dbReference type="CDD" id="cd03794">
    <property type="entry name" value="GT4_WbuB-like"/>
    <property type="match status" value="1"/>
</dbReference>
<dbReference type="EMBL" id="JBBGZW010000001">
    <property type="protein sequence ID" value="MEJ5044086.1"/>
    <property type="molecule type" value="Genomic_DNA"/>
</dbReference>
<protein>
    <submittedName>
        <fullName evidence="1">Glycosyltransferase family 4 protein</fullName>
    </submittedName>
</protein>
<dbReference type="SUPFAM" id="SSF53756">
    <property type="entry name" value="UDP-Glycosyltransferase/glycogen phosphorylase"/>
    <property type="match status" value="1"/>
</dbReference>
<reference evidence="1 2" key="1">
    <citation type="submission" date="2023-12" db="EMBL/GenBank/DDBJ databases">
        <title>Gut-associated functions are favored during microbiome assembly across C. elegans life.</title>
        <authorList>
            <person name="Zimmermann J."/>
        </authorList>
    </citation>
    <scope>NUCLEOTIDE SEQUENCE [LARGE SCALE GENOMIC DNA]</scope>
    <source>
        <strain evidence="1 2">BIGb0393</strain>
    </source>
</reference>
<dbReference type="Gene3D" id="3.40.50.2000">
    <property type="entry name" value="Glycogen Phosphorylase B"/>
    <property type="match status" value="2"/>
</dbReference>
<dbReference type="Proteomes" id="UP001362100">
    <property type="component" value="Unassembled WGS sequence"/>
</dbReference>
<keyword evidence="2" id="KW-1185">Reference proteome</keyword>
<proteinExistence type="predicted"/>
<organism evidence="1 2">
    <name type="scientific">Pantoea nemavictus</name>
    <dbReference type="NCBI Taxonomy" id="2726955"/>
    <lineage>
        <taxon>Bacteria</taxon>
        <taxon>Pseudomonadati</taxon>
        <taxon>Pseudomonadota</taxon>
        <taxon>Gammaproteobacteria</taxon>
        <taxon>Enterobacterales</taxon>
        <taxon>Erwiniaceae</taxon>
        <taxon>Pantoea</taxon>
    </lineage>
</organism>
<gene>
    <name evidence="1" type="ORF">WH298_02435</name>
</gene>
<comment type="caution">
    <text evidence="1">The sequence shown here is derived from an EMBL/GenBank/DDBJ whole genome shotgun (WGS) entry which is preliminary data.</text>
</comment>
<accession>A0ABU8PPP7</accession>
<evidence type="ECO:0000313" key="2">
    <source>
        <dbReference type="Proteomes" id="UP001362100"/>
    </source>
</evidence>